<dbReference type="Proteomes" id="UP000644441">
    <property type="component" value="Unassembled WGS sequence"/>
</dbReference>
<feature type="binding site" evidence="10">
    <location>
        <position position="140"/>
    </location>
    <ligand>
        <name>ATP</name>
        <dbReference type="ChEBI" id="CHEBI:30616"/>
    </ligand>
</feature>
<comment type="caution">
    <text evidence="12">The sequence shown here is derived from an EMBL/GenBank/DDBJ whole genome shotgun (WGS) entry which is preliminary data.</text>
</comment>
<proteinExistence type="inferred from homology"/>
<gene>
    <name evidence="10" type="primary">cca</name>
    <name evidence="12" type="ORF">ISO4_01296</name>
</gene>
<dbReference type="EMBL" id="ARXR01000007">
    <property type="protein sequence ID" value="MBF5052694.1"/>
    <property type="molecule type" value="Genomic_DNA"/>
</dbReference>
<comment type="catalytic activity">
    <reaction evidence="10">
        <text>a tRNA with a 3' CCA end + 2 CTP + ATP = a tRNA with a 3' CCACCA end + 3 diphosphate</text>
        <dbReference type="Rhea" id="RHEA:76235"/>
        <dbReference type="Rhea" id="RHEA-COMP:10468"/>
        <dbReference type="Rhea" id="RHEA-COMP:18655"/>
        <dbReference type="ChEBI" id="CHEBI:30616"/>
        <dbReference type="ChEBI" id="CHEBI:33019"/>
        <dbReference type="ChEBI" id="CHEBI:37563"/>
        <dbReference type="ChEBI" id="CHEBI:83071"/>
        <dbReference type="ChEBI" id="CHEBI:195187"/>
    </reaction>
</comment>
<dbReference type="PIRSF" id="PIRSF000813">
    <property type="entry name" value="CCA_bact"/>
    <property type="match status" value="1"/>
</dbReference>
<comment type="domain">
    <text evidence="10">Comprises two domains: an N-terminal domain containing the nucleotidyltransferase activity and a C-terminal HD domain associated with both phosphodiesterase and phosphatase activities.</text>
</comment>
<evidence type="ECO:0000256" key="9">
    <source>
        <dbReference type="ARBA" id="ARBA00022884"/>
    </source>
</evidence>
<keyword evidence="3 10" id="KW-0548">Nucleotidyltransferase</keyword>
<dbReference type="GeneID" id="99765875"/>
<dbReference type="PANTHER" id="PTHR47545">
    <property type="entry name" value="MULTIFUNCTIONAL CCA PROTEIN"/>
    <property type="match status" value="1"/>
</dbReference>
<feature type="binding site" evidence="10">
    <location>
        <position position="21"/>
    </location>
    <ligand>
        <name>Mg(2+)</name>
        <dbReference type="ChEBI" id="CHEBI:18420"/>
    </ligand>
</feature>
<dbReference type="SUPFAM" id="SSF81301">
    <property type="entry name" value="Nucleotidyltransferase"/>
    <property type="match status" value="1"/>
</dbReference>
<sequence length="416" mass="47230">MDIYLVGGAVRDQLLGLPVKERDWVVVGATPQQLVDQGFKPVGNDFPVFLHPDTREEYALARTERKSGHGYGGFVFHTDTDVTLEDDLIRRDLTINAMARTPGGEIIDPFNGKRDLKARILRHVSPAFAEDPLRVLRVARFAARYHWMGFRVADTTLELMGDIVMSGEMTHLAAERVWKETSRALMERSPQVFFQVLHECGALAELFPEVANLDGIPQSPDHQPALDVLSHQWRCLAQAARLKLPLTSRYALLCHDFGKAETPPDGWPEHRGHERRGMHVAKTMSQRLRVPKEMTDAAMTMARWQSRVQRVLKLRPPEVWELLHNLDVLRRPRRLKFLVDACEADARVCSADYKTPYVQGAFLLGLSEAVRDVDVAGLREAGLTGPALGRALDDKRIKRIKEYKKEFLEKWQPPSL</sequence>
<keyword evidence="7 10" id="KW-0067">ATP-binding</keyword>
<comment type="cofactor">
    <cofactor evidence="10">
        <name>Ni(2+)</name>
        <dbReference type="ChEBI" id="CHEBI:49786"/>
    </cofactor>
    <text evidence="10">Nickel for phosphatase activity.</text>
</comment>
<comment type="catalytic activity">
    <reaction evidence="10">
        <text>a tRNA precursor + 2 CTP + ATP = a tRNA with a 3' CCA end + 3 diphosphate</text>
        <dbReference type="Rhea" id="RHEA:14433"/>
        <dbReference type="Rhea" id="RHEA-COMP:10465"/>
        <dbReference type="Rhea" id="RHEA-COMP:10468"/>
        <dbReference type="ChEBI" id="CHEBI:30616"/>
        <dbReference type="ChEBI" id="CHEBI:33019"/>
        <dbReference type="ChEBI" id="CHEBI:37563"/>
        <dbReference type="ChEBI" id="CHEBI:74896"/>
        <dbReference type="ChEBI" id="CHEBI:83071"/>
        <dbReference type="EC" id="2.7.7.72"/>
    </reaction>
</comment>
<evidence type="ECO:0000256" key="6">
    <source>
        <dbReference type="ARBA" id="ARBA00022800"/>
    </source>
</evidence>
<keyword evidence="9 10" id="KW-0694">RNA-binding</keyword>
<keyword evidence="5 10" id="KW-0547">Nucleotide-binding</keyword>
<keyword evidence="13" id="KW-1185">Reference proteome</keyword>
<evidence type="ECO:0000256" key="1">
    <source>
        <dbReference type="ARBA" id="ARBA00022679"/>
    </source>
</evidence>
<keyword evidence="8 10" id="KW-0460">Magnesium</keyword>
<evidence type="ECO:0000256" key="8">
    <source>
        <dbReference type="ARBA" id="ARBA00022842"/>
    </source>
</evidence>
<evidence type="ECO:0000256" key="4">
    <source>
        <dbReference type="ARBA" id="ARBA00022723"/>
    </source>
</evidence>
<dbReference type="SUPFAM" id="SSF81891">
    <property type="entry name" value="Poly A polymerase C-terminal region-like"/>
    <property type="match status" value="1"/>
</dbReference>
<accession>A0ABS0AEX4</accession>
<comment type="subunit">
    <text evidence="10">Monomer. Can also form homodimers and oligomers.</text>
</comment>
<feature type="binding site" evidence="10">
    <location>
        <position position="11"/>
    </location>
    <ligand>
        <name>CTP</name>
        <dbReference type="ChEBI" id="CHEBI:37563"/>
    </ligand>
</feature>
<feature type="binding site" evidence="10">
    <location>
        <position position="91"/>
    </location>
    <ligand>
        <name>CTP</name>
        <dbReference type="ChEBI" id="CHEBI:37563"/>
    </ligand>
</feature>
<comment type="function">
    <text evidence="10">Catalyzes the addition and repair of the essential 3'-terminal CCA sequence in tRNAs without using a nucleic acid template. Adds these three nucleotides in the order of C, C, and A to the tRNA nucleotide-73, using CTP and ATP as substrates and producing inorganic pyrophosphate. tRNA 3'-terminal CCA addition is required both for tRNA processing and repair. Also involved in tRNA surveillance by mediating tandem CCA addition to generate a CCACCA at the 3' terminus of unstable tRNAs. While stable tRNAs receive only 3'-terminal CCA, unstable tRNAs are marked with CCACCA and rapidly degraded.</text>
</comment>
<dbReference type="Pfam" id="PF12627">
    <property type="entry name" value="PolyA_pol_RNAbd"/>
    <property type="match status" value="1"/>
</dbReference>
<feature type="binding site" evidence="10">
    <location>
        <position position="137"/>
    </location>
    <ligand>
        <name>CTP</name>
        <dbReference type="ChEBI" id="CHEBI:37563"/>
    </ligand>
</feature>
<evidence type="ECO:0000256" key="2">
    <source>
        <dbReference type="ARBA" id="ARBA00022694"/>
    </source>
</evidence>
<evidence type="ECO:0000256" key="3">
    <source>
        <dbReference type="ARBA" id="ARBA00022695"/>
    </source>
</evidence>
<dbReference type="HAMAP" id="MF_01261">
    <property type="entry name" value="CCA_bact_type1"/>
    <property type="match status" value="1"/>
</dbReference>
<protein>
    <recommendedName>
        <fullName evidence="10">Multifunctional CCA protein</fullName>
    </recommendedName>
    <domain>
        <recommendedName>
            <fullName evidence="10">CCA-adding enzyme</fullName>
            <ecNumber evidence="10">2.7.7.72</ecNumber>
        </recommendedName>
        <alternativeName>
            <fullName evidence="10">CCA tRNA nucleotidyltransferase</fullName>
        </alternativeName>
        <alternativeName>
            <fullName evidence="10">tRNA CCA-pyrophosphorylase</fullName>
        </alternativeName>
        <alternativeName>
            <fullName evidence="10">tRNA adenylyl-/cytidylyl-transferase</fullName>
        </alternativeName>
        <alternativeName>
            <fullName evidence="10">tRNA nucleotidyltransferase</fullName>
        </alternativeName>
        <alternativeName>
            <fullName evidence="10">tRNA-NT</fullName>
        </alternativeName>
    </domain>
    <domain>
        <recommendedName>
            <fullName evidence="10">2'-nucleotidase</fullName>
            <ecNumber evidence="10">3.1.3.-</ecNumber>
        </recommendedName>
    </domain>
    <domain>
        <recommendedName>
            <fullName evidence="10">2',3'-cyclic phosphodiesterase</fullName>
            <ecNumber evidence="10">3.1.4.-</ecNumber>
        </recommendedName>
    </domain>
    <domain>
        <recommendedName>
            <fullName evidence="10">Phosphatase</fullName>
        </recommendedName>
    </domain>
</protein>
<dbReference type="InterPro" id="IPR002646">
    <property type="entry name" value="PolA_pol_head_dom"/>
</dbReference>
<dbReference type="HAMAP" id="MF_01262">
    <property type="entry name" value="CCA_bact_type2"/>
    <property type="match status" value="1"/>
</dbReference>
<evidence type="ECO:0000313" key="13">
    <source>
        <dbReference type="Proteomes" id="UP000644441"/>
    </source>
</evidence>
<dbReference type="PROSITE" id="PS51831">
    <property type="entry name" value="HD"/>
    <property type="match status" value="1"/>
</dbReference>
<feature type="binding site" evidence="10">
    <location>
        <position position="8"/>
    </location>
    <ligand>
        <name>ATP</name>
        <dbReference type="ChEBI" id="CHEBI:30616"/>
    </ligand>
</feature>
<dbReference type="InterPro" id="IPR043519">
    <property type="entry name" value="NT_sf"/>
</dbReference>
<keyword evidence="10" id="KW-0533">Nickel</keyword>
<dbReference type="Gene3D" id="1.10.3090.10">
    <property type="entry name" value="cca-adding enzyme, domain 2"/>
    <property type="match status" value="1"/>
</dbReference>
<feature type="binding site" evidence="10">
    <location>
        <position position="140"/>
    </location>
    <ligand>
        <name>CTP</name>
        <dbReference type="ChEBI" id="CHEBI:37563"/>
    </ligand>
</feature>
<dbReference type="EC" id="3.1.3.-" evidence="10"/>
<evidence type="ECO:0000256" key="5">
    <source>
        <dbReference type="ARBA" id="ARBA00022741"/>
    </source>
</evidence>
<dbReference type="Gene3D" id="3.30.460.10">
    <property type="entry name" value="Beta Polymerase, domain 2"/>
    <property type="match status" value="1"/>
</dbReference>
<feature type="binding site" evidence="10">
    <location>
        <position position="8"/>
    </location>
    <ligand>
        <name>CTP</name>
        <dbReference type="ChEBI" id="CHEBI:37563"/>
    </ligand>
</feature>
<comment type="similarity">
    <text evidence="10">Belongs to the tRNA nucleotidyltransferase/poly(A) polymerase family. Bacterial CCA-adding enzyme type 1 subfamily.</text>
</comment>
<dbReference type="RefSeq" id="WP_142947314.1">
    <property type="nucleotide sequence ID" value="NZ_ARXR01000007.1"/>
</dbReference>
<feature type="binding site" evidence="10">
    <location>
        <position position="23"/>
    </location>
    <ligand>
        <name>Mg(2+)</name>
        <dbReference type="ChEBI" id="CHEBI:18420"/>
    </ligand>
</feature>
<dbReference type="CDD" id="cd05398">
    <property type="entry name" value="NT_ClassII-CCAase"/>
    <property type="match status" value="1"/>
</dbReference>
<feature type="binding site" evidence="10">
    <location>
        <position position="91"/>
    </location>
    <ligand>
        <name>ATP</name>
        <dbReference type="ChEBI" id="CHEBI:30616"/>
    </ligand>
</feature>
<evidence type="ECO:0000256" key="7">
    <source>
        <dbReference type="ARBA" id="ARBA00022840"/>
    </source>
</evidence>
<evidence type="ECO:0000313" key="12">
    <source>
        <dbReference type="EMBL" id="MBF5052694.1"/>
    </source>
</evidence>
<keyword evidence="10" id="KW-0511">Multifunctional enzyme</keyword>
<keyword evidence="1 10" id="KW-0808">Transferase</keyword>
<comment type="miscellaneous">
    <text evidence="10">A single active site specifically recognizes both ATP and CTP and is responsible for their addition.</text>
</comment>
<organism evidence="12 13">
    <name type="scientific">Alloalcanivorax venustensis ISO4</name>
    <dbReference type="NCBI Taxonomy" id="1177184"/>
    <lineage>
        <taxon>Bacteria</taxon>
        <taxon>Pseudomonadati</taxon>
        <taxon>Pseudomonadota</taxon>
        <taxon>Gammaproteobacteria</taxon>
        <taxon>Oceanospirillales</taxon>
        <taxon>Alcanivoracaceae</taxon>
        <taxon>Alloalcanivorax</taxon>
    </lineage>
</organism>
<evidence type="ECO:0000259" key="11">
    <source>
        <dbReference type="PROSITE" id="PS51831"/>
    </source>
</evidence>
<keyword evidence="6 10" id="KW-0692">RNA repair</keyword>
<feature type="binding site" evidence="10">
    <location>
        <position position="11"/>
    </location>
    <ligand>
        <name>ATP</name>
        <dbReference type="ChEBI" id="CHEBI:30616"/>
    </ligand>
</feature>
<dbReference type="NCBIfam" id="NF008137">
    <property type="entry name" value="PRK10885.1"/>
    <property type="match status" value="1"/>
</dbReference>
<keyword evidence="2 10" id="KW-0819">tRNA processing</keyword>
<dbReference type="GO" id="GO:0016779">
    <property type="term" value="F:nucleotidyltransferase activity"/>
    <property type="evidence" value="ECO:0007669"/>
    <property type="project" value="UniProtKB-KW"/>
</dbReference>
<reference evidence="12 13" key="1">
    <citation type="submission" date="2012-09" db="EMBL/GenBank/DDBJ databases">
        <title>Genome Sequence of alkane-degrading Bacterium Alcanivorax venustensis ISO4.</title>
        <authorList>
            <person name="Lai Q."/>
            <person name="Shao Z."/>
        </authorList>
    </citation>
    <scope>NUCLEOTIDE SEQUENCE [LARGE SCALE GENOMIC DNA]</scope>
    <source>
        <strain evidence="12 13">ISO4</strain>
    </source>
</reference>
<dbReference type="InterPro" id="IPR012006">
    <property type="entry name" value="CCA_bact"/>
</dbReference>
<feature type="domain" description="HD" evidence="11">
    <location>
        <begin position="228"/>
        <end position="329"/>
    </location>
</feature>
<keyword evidence="10" id="KW-0378">Hydrolase</keyword>
<dbReference type="InterPro" id="IPR006674">
    <property type="entry name" value="HD_domain"/>
</dbReference>
<evidence type="ECO:0000256" key="10">
    <source>
        <dbReference type="HAMAP-Rule" id="MF_01261"/>
    </source>
</evidence>
<keyword evidence="4 10" id="KW-0479">Metal-binding</keyword>
<dbReference type="Pfam" id="PF01743">
    <property type="entry name" value="PolyA_pol"/>
    <property type="match status" value="1"/>
</dbReference>
<dbReference type="EC" id="3.1.4.-" evidence="10"/>
<feature type="binding site" evidence="10">
    <location>
        <position position="137"/>
    </location>
    <ligand>
        <name>ATP</name>
        <dbReference type="ChEBI" id="CHEBI:30616"/>
    </ligand>
</feature>
<comment type="cofactor">
    <cofactor evidence="10">
        <name>Mg(2+)</name>
        <dbReference type="ChEBI" id="CHEBI:18420"/>
    </cofactor>
    <text evidence="10">Magnesium is required for nucleotidyltransferase activity.</text>
</comment>
<dbReference type="PANTHER" id="PTHR47545:SF1">
    <property type="entry name" value="MULTIFUNCTIONAL CCA PROTEIN"/>
    <property type="match status" value="1"/>
</dbReference>
<dbReference type="InterPro" id="IPR032828">
    <property type="entry name" value="PolyA_RNA-bd"/>
</dbReference>
<dbReference type="EC" id="2.7.7.72" evidence="10"/>
<name>A0ABS0AEX4_9GAMM</name>
<dbReference type="InterPro" id="IPR050124">
    <property type="entry name" value="tRNA_CCA-adding_enzyme"/>
</dbReference>